<protein>
    <submittedName>
        <fullName evidence="3">DUF4136 domain-containing protein</fullName>
    </submittedName>
</protein>
<organism evidence="3 4">
    <name type="scientific">Actimicrobium antarcticum</name>
    <dbReference type="NCBI Taxonomy" id="1051899"/>
    <lineage>
        <taxon>Bacteria</taxon>
        <taxon>Pseudomonadati</taxon>
        <taxon>Pseudomonadota</taxon>
        <taxon>Betaproteobacteria</taxon>
        <taxon>Burkholderiales</taxon>
        <taxon>Oxalobacteraceae</taxon>
        <taxon>Actimicrobium</taxon>
    </lineage>
</organism>
<name>A0ABP7U002_9BURK</name>
<feature type="domain" description="DUF4136" evidence="2">
    <location>
        <begin position="40"/>
        <end position="196"/>
    </location>
</feature>
<evidence type="ECO:0000313" key="4">
    <source>
        <dbReference type="Proteomes" id="UP001501353"/>
    </source>
</evidence>
<reference evidence="4" key="1">
    <citation type="journal article" date="2019" name="Int. J. Syst. Evol. Microbiol.">
        <title>The Global Catalogue of Microorganisms (GCM) 10K type strain sequencing project: providing services to taxonomists for standard genome sequencing and annotation.</title>
        <authorList>
            <consortium name="The Broad Institute Genomics Platform"/>
            <consortium name="The Broad Institute Genome Sequencing Center for Infectious Disease"/>
            <person name="Wu L."/>
            <person name="Ma J."/>
        </authorList>
    </citation>
    <scope>NUCLEOTIDE SEQUENCE [LARGE SCALE GENOMIC DNA]</scope>
    <source>
        <strain evidence="4">JCM 16673</strain>
    </source>
</reference>
<sequence length="210" mass="23757">MKRLSMTLIAGLLVLLSGCASTIRSNVTVFSAWPAELPDKTYVFERTEAQDKNLEYLNHENLVRNEVRRLGFNEAGTGKKPSLKIMLDFSVQSVDVRVVQPVYADPFFYGPGFYGRGFYSRRHFGAGFDPFYWGPLMVEYQDRTYQLNRRQLHVTISRYADGKSLYDVKVQSQGENPSLAAVMPYLVQSAFVDFPGKSGGSRTIDLKIAD</sequence>
<dbReference type="Proteomes" id="UP001501353">
    <property type="component" value="Unassembled WGS sequence"/>
</dbReference>
<evidence type="ECO:0000259" key="2">
    <source>
        <dbReference type="Pfam" id="PF13590"/>
    </source>
</evidence>
<dbReference type="Pfam" id="PF13590">
    <property type="entry name" value="DUF4136"/>
    <property type="match status" value="1"/>
</dbReference>
<feature type="chain" id="PRO_5046063348" evidence="1">
    <location>
        <begin position="23"/>
        <end position="210"/>
    </location>
</feature>
<dbReference type="PROSITE" id="PS51257">
    <property type="entry name" value="PROKAR_LIPOPROTEIN"/>
    <property type="match status" value="1"/>
</dbReference>
<keyword evidence="4" id="KW-1185">Reference proteome</keyword>
<comment type="caution">
    <text evidence="3">The sequence shown here is derived from an EMBL/GenBank/DDBJ whole genome shotgun (WGS) entry which is preliminary data.</text>
</comment>
<proteinExistence type="predicted"/>
<dbReference type="RefSeq" id="WP_344765577.1">
    <property type="nucleotide sequence ID" value="NZ_BAAAZE010000016.1"/>
</dbReference>
<dbReference type="InterPro" id="IPR025411">
    <property type="entry name" value="DUF4136"/>
</dbReference>
<accession>A0ABP7U002</accession>
<dbReference type="EMBL" id="BAAAZE010000016">
    <property type="protein sequence ID" value="GAA4033898.1"/>
    <property type="molecule type" value="Genomic_DNA"/>
</dbReference>
<keyword evidence="1" id="KW-0732">Signal</keyword>
<gene>
    <name evidence="3" type="ORF">GCM10022212_36370</name>
</gene>
<evidence type="ECO:0000313" key="3">
    <source>
        <dbReference type="EMBL" id="GAA4033898.1"/>
    </source>
</evidence>
<evidence type="ECO:0000256" key="1">
    <source>
        <dbReference type="SAM" id="SignalP"/>
    </source>
</evidence>
<feature type="signal peptide" evidence="1">
    <location>
        <begin position="1"/>
        <end position="22"/>
    </location>
</feature>